<accession>A0ACC6P3L6</accession>
<comment type="caution">
    <text evidence="1">The sequence shown here is derived from an EMBL/GenBank/DDBJ whole genome shotgun (WGS) entry which is preliminary data.</text>
</comment>
<reference evidence="1" key="1">
    <citation type="submission" date="2023-10" db="EMBL/GenBank/DDBJ databases">
        <title>Amphibacter perezi, gen. nov., sp. nov. a novel taxa of the family Comamonadaceae, class Betaproteobacteria isolated from the skin microbiota of Pelophylax perezi from different populations.</title>
        <authorList>
            <person name="Costa S."/>
            <person name="Proenca D.N."/>
            <person name="Lopes I."/>
            <person name="Morais P.V."/>
        </authorList>
    </citation>
    <scope>NUCLEOTIDE SEQUENCE</scope>
    <source>
        <strain evidence="1">SL12-8</strain>
    </source>
</reference>
<gene>
    <name evidence="1" type="ORF">RV045_10260</name>
</gene>
<organism evidence="1 2">
    <name type="scientific">Amphibiibacter pelophylacis</name>
    <dbReference type="NCBI Taxonomy" id="1799477"/>
    <lineage>
        <taxon>Bacteria</taxon>
        <taxon>Pseudomonadati</taxon>
        <taxon>Pseudomonadota</taxon>
        <taxon>Betaproteobacteria</taxon>
        <taxon>Burkholderiales</taxon>
        <taxon>Sphaerotilaceae</taxon>
        <taxon>Amphibiibacter</taxon>
    </lineage>
</organism>
<dbReference type="Proteomes" id="UP001364695">
    <property type="component" value="Unassembled WGS sequence"/>
</dbReference>
<dbReference type="EMBL" id="JAWDIE010000015">
    <property type="protein sequence ID" value="MEJ7138804.1"/>
    <property type="molecule type" value="Genomic_DNA"/>
</dbReference>
<evidence type="ECO:0000313" key="2">
    <source>
        <dbReference type="Proteomes" id="UP001364695"/>
    </source>
</evidence>
<keyword evidence="2" id="KW-1185">Reference proteome</keyword>
<proteinExistence type="predicted"/>
<name>A0ACC6P3L6_9BURK</name>
<protein>
    <submittedName>
        <fullName evidence="1">PDZ domain-containing protein</fullName>
    </submittedName>
</protein>
<sequence>MRLRYATLTLSALTALLLGGCASTPFVLPPVPLPQLPGVSAGSAPADGRVYPGSSSWPEGLMSHATPATPVPVPASPAAVPALPPAAQSGVPRARFGLRTVDCPLPDGSRGVYVYKLLPGSPLAGSVEIGDRITRLQGVDITNSASLTNLIAAVRPLSPVQLSFVRAGASTSVSFLPPPWVPNEADLAPINQPITPALAANLCRIVTRVATEGAAQ</sequence>
<evidence type="ECO:0000313" key="1">
    <source>
        <dbReference type="EMBL" id="MEJ7138804.1"/>
    </source>
</evidence>